<evidence type="ECO:0000313" key="3">
    <source>
        <dbReference type="Proteomes" id="UP000232163"/>
    </source>
</evidence>
<accession>A0A2N9VUK3</accession>
<dbReference type="EMBL" id="MZMT01000045">
    <property type="protein sequence ID" value="PIO43171.1"/>
    <property type="molecule type" value="Genomic_DNA"/>
</dbReference>
<sequence>YFEDPNGHLIEIITRQYGSGGWNP</sequence>
<name>A0A2N9VUK3_9HYPH</name>
<reference evidence="1 3" key="1">
    <citation type="journal article" date="2017" name="Int J Environ Stud">
        <title>Does the Miocene-Pliocene relict legume Oxytropis triphylla form nitrogen-fixing nodules with a combination of bacterial strains?</title>
        <authorList>
            <person name="Safronova V."/>
            <person name="Belimov A."/>
            <person name="Sazanova A."/>
            <person name="Kuznetsova I."/>
            <person name="Popova J."/>
            <person name="Andronov E."/>
            <person name="Verkhozina A."/>
            <person name="Tikhonovich I."/>
        </authorList>
    </citation>
    <scope>NUCLEOTIDE SEQUENCE</scope>
    <source>
        <strain evidence="1 3">Tri-38</strain>
    </source>
</reference>
<organism evidence="1 3">
    <name type="scientific">Phyllobacterium zundukense</name>
    <dbReference type="NCBI Taxonomy" id="1867719"/>
    <lineage>
        <taxon>Bacteria</taxon>
        <taxon>Pseudomonadati</taxon>
        <taxon>Pseudomonadota</taxon>
        <taxon>Alphaproteobacteria</taxon>
        <taxon>Hyphomicrobiales</taxon>
        <taxon>Phyllobacteriaceae</taxon>
        <taxon>Phyllobacterium</taxon>
    </lineage>
</organism>
<dbReference type="AlphaFoldDB" id="A0A2N9VUK3"/>
<comment type="caution">
    <text evidence="1">The sequence shown here is derived from an EMBL/GenBank/DDBJ whole genome shotgun (WGS) entry which is preliminary data.</text>
</comment>
<dbReference type="SUPFAM" id="SSF54593">
    <property type="entry name" value="Glyoxalase/Bleomycin resistance protein/Dihydroxybiphenyl dioxygenase"/>
    <property type="match status" value="1"/>
</dbReference>
<evidence type="ECO:0000313" key="1">
    <source>
        <dbReference type="EMBL" id="PIO43171.1"/>
    </source>
</evidence>
<dbReference type="Proteomes" id="UP000232163">
    <property type="component" value="Unassembled WGS sequence"/>
</dbReference>
<feature type="non-terminal residue" evidence="1">
    <location>
        <position position="1"/>
    </location>
</feature>
<protein>
    <submittedName>
        <fullName evidence="1">Bleomycin resistance protein</fullName>
    </submittedName>
</protein>
<gene>
    <name evidence="2" type="ORF">B5P45_17745</name>
    <name evidence="1" type="ORF">B5P45_19545</name>
</gene>
<keyword evidence="3" id="KW-1185">Reference proteome</keyword>
<proteinExistence type="predicted"/>
<dbReference type="InterPro" id="IPR029068">
    <property type="entry name" value="Glyas_Bleomycin-R_OHBP_Dase"/>
</dbReference>
<evidence type="ECO:0000313" key="2">
    <source>
        <dbReference type="EMBL" id="PIO43493.1"/>
    </source>
</evidence>
<dbReference type="EMBL" id="MZMT01000039">
    <property type="protein sequence ID" value="PIO43493.1"/>
    <property type="molecule type" value="Genomic_DNA"/>
</dbReference>